<dbReference type="RefSeq" id="WP_163747454.1">
    <property type="nucleotide sequence ID" value="NZ_AP022596.1"/>
</dbReference>
<proteinExistence type="inferred from homology"/>
<keyword evidence="10" id="KW-0067">ATP-binding</keyword>
<evidence type="ECO:0000256" key="6">
    <source>
        <dbReference type="ARBA" id="ARBA00022600"/>
    </source>
</evidence>
<accession>A0A7I7T6V2</accession>
<comment type="pathway">
    <text evidence="1">Glycan biosynthesis; glycogen biosynthesis.</text>
</comment>
<dbReference type="InterPro" id="IPR040999">
    <property type="entry name" value="Mak_N_cap"/>
</dbReference>
<evidence type="ECO:0000256" key="1">
    <source>
        <dbReference type="ARBA" id="ARBA00004964"/>
    </source>
</evidence>
<evidence type="ECO:0000313" key="18">
    <source>
        <dbReference type="Proteomes" id="UP000467148"/>
    </source>
</evidence>
<evidence type="ECO:0000256" key="14">
    <source>
        <dbReference type="ARBA" id="ARBA00049067"/>
    </source>
</evidence>
<name>A0A7I7T6V2_9MYCO</name>
<comment type="function">
    <text evidence="15">Catalyzes the ATP-dependent phosphorylation of maltose to maltose 1-phosphate. Is involved in a branched alpha-glucan biosynthetic pathway from trehalose, together with TreS, GlgE and GlgB.</text>
</comment>
<evidence type="ECO:0000256" key="12">
    <source>
        <dbReference type="ARBA" id="ARBA00023277"/>
    </source>
</evidence>
<keyword evidence="11" id="KW-0320">Glycogen biosynthesis</keyword>
<evidence type="ECO:0000256" key="10">
    <source>
        <dbReference type="ARBA" id="ARBA00022840"/>
    </source>
</evidence>
<keyword evidence="8" id="KW-0547">Nucleotide-binding</keyword>
<feature type="domain" description="Maltokinase N-terminal cap" evidence="16">
    <location>
        <begin position="12"/>
        <end position="92"/>
    </location>
</feature>
<evidence type="ECO:0000256" key="13">
    <source>
        <dbReference type="ARBA" id="ARBA00031251"/>
    </source>
</evidence>
<dbReference type="Pfam" id="PF18085">
    <property type="entry name" value="Mak_N_cap"/>
    <property type="match status" value="1"/>
</dbReference>
<evidence type="ECO:0000256" key="7">
    <source>
        <dbReference type="ARBA" id="ARBA00022679"/>
    </source>
</evidence>
<dbReference type="Proteomes" id="UP000467148">
    <property type="component" value="Chromosome"/>
</dbReference>
<gene>
    <name evidence="17" type="primary">mak</name>
    <name evidence="17" type="ORF">MHEL_20890</name>
</gene>
<dbReference type="EMBL" id="AP022596">
    <property type="protein sequence ID" value="BBY63846.1"/>
    <property type="molecule type" value="Genomic_DNA"/>
</dbReference>
<dbReference type="EC" id="2.7.1.175" evidence="4"/>
<dbReference type="GO" id="GO:0016301">
    <property type="term" value="F:kinase activity"/>
    <property type="evidence" value="ECO:0007669"/>
    <property type="project" value="UniProtKB-KW"/>
</dbReference>
<evidence type="ECO:0000256" key="3">
    <source>
        <dbReference type="ARBA" id="ARBA00011245"/>
    </source>
</evidence>
<evidence type="ECO:0000256" key="5">
    <source>
        <dbReference type="ARBA" id="ARBA00013882"/>
    </source>
</evidence>
<dbReference type="SUPFAM" id="SSF56112">
    <property type="entry name" value="Protein kinase-like (PK-like)"/>
    <property type="match status" value="1"/>
</dbReference>
<evidence type="ECO:0000256" key="9">
    <source>
        <dbReference type="ARBA" id="ARBA00022777"/>
    </source>
</evidence>
<evidence type="ECO:0000256" key="8">
    <source>
        <dbReference type="ARBA" id="ARBA00022741"/>
    </source>
</evidence>
<dbReference type="UniPathway" id="UPA00164"/>
<comment type="subunit">
    <text evidence="3">Monomer.</text>
</comment>
<dbReference type="GO" id="GO:0005992">
    <property type="term" value="P:trehalose biosynthetic process"/>
    <property type="evidence" value="ECO:0007669"/>
    <property type="project" value="UniProtKB-ARBA"/>
</dbReference>
<keyword evidence="12" id="KW-0119">Carbohydrate metabolism</keyword>
<dbReference type="Gene3D" id="3.90.1200.10">
    <property type="match status" value="1"/>
</dbReference>
<sequence>MSSPVNLPWTQWLPAQRWYAGRSRTLSSVQVAEVVSLRPELDLMLLDVAYTDDSAERYQVVVQWDSAPVSEYGTIATIGSDNDHTGYDGLYDQSSAQFLLSLIDSEARIGDIVFTKEPGVALPLDAAPRVSDAEQSNTSVVFDDQAIFKLFRRVSVGINPDIELNRVLGRAGNPHVARLLGSFEASDNGLPCPLGMVTAYAANSAEGWKMATASTRDLYAEGDLYAYEVGGDFAGEAYRLGEAVASVHATLAQELGTSTAVLPVDVMRERLASAAAAVPDLAEYLPAIEERYAKVTDEQITVQRVHGDLHLGQALRTPEGWLLIDFEGEPGQPLDERRKPDSVLRDIAGMLRSFEYAAYQQLIGQSEDRQLAARAKEWVDRNCTSFCDGYAAESETDPRNSATLLAAYELDKAVYEAAYEARHRPSWLHIPMRSIARLVG</sequence>
<evidence type="ECO:0000256" key="11">
    <source>
        <dbReference type="ARBA" id="ARBA00023056"/>
    </source>
</evidence>
<comment type="similarity">
    <text evidence="2">Belongs to the aminoglycoside phosphotransferase family.</text>
</comment>
<dbReference type="InterPro" id="IPR011009">
    <property type="entry name" value="Kinase-like_dom_sf"/>
</dbReference>
<keyword evidence="7" id="KW-0808">Transferase</keyword>
<evidence type="ECO:0000256" key="4">
    <source>
        <dbReference type="ARBA" id="ARBA00011962"/>
    </source>
</evidence>
<evidence type="ECO:0000256" key="15">
    <source>
        <dbReference type="ARBA" id="ARBA00054207"/>
    </source>
</evidence>
<dbReference type="FunFam" id="3.90.1200.10:FF:000010">
    <property type="entry name" value="Maltokinase"/>
    <property type="match status" value="1"/>
</dbReference>
<comment type="catalytic activity">
    <reaction evidence="14">
        <text>D-maltose + ATP = alpha-maltose 1-phosphate + ADP + H(+)</text>
        <dbReference type="Rhea" id="RHEA:31915"/>
        <dbReference type="ChEBI" id="CHEBI:15378"/>
        <dbReference type="ChEBI" id="CHEBI:17306"/>
        <dbReference type="ChEBI" id="CHEBI:30616"/>
        <dbReference type="ChEBI" id="CHEBI:63576"/>
        <dbReference type="ChEBI" id="CHEBI:456216"/>
        <dbReference type="EC" id="2.7.1.175"/>
    </reaction>
</comment>
<evidence type="ECO:0000259" key="16">
    <source>
        <dbReference type="Pfam" id="PF18085"/>
    </source>
</evidence>
<evidence type="ECO:0000256" key="2">
    <source>
        <dbReference type="ARBA" id="ARBA00006219"/>
    </source>
</evidence>
<protein>
    <recommendedName>
        <fullName evidence="5">Maltokinase</fullName>
        <ecNumber evidence="4">2.7.1.175</ecNumber>
    </recommendedName>
    <alternativeName>
        <fullName evidence="13">Maltose-1-phosphate synthase</fullName>
    </alternativeName>
</protein>
<organism evidence="17 18">
    <name type="scientific">Mycolicibacterium helvum</name>
    <dbReference type="NCBI Taxonomy" id="1534349"/>
    <lineage>
        <taxon>Bacteria</taxon>
        <taxon>Bacillati</taxon>
        <taxon>Actinomycetota</taxon>
        <taxon>Actinomycetes</taxon>
        <taxon>Mycobacteriales</taxon>
        <taxon>Mycobacteriaceae</taxon>
        <taxon>Mycolicibacterium</taxon>
    </lineage>
</organism>
<dbReference type="GO" id="GO:0046835">
    <property type="term" value="P:carbohydrate phosphorylation"/>
    <property type="evidence" value="ECO:0007669"/>
    <property type="project" value="UniProtKB-ARBA"/>
</dbReference>
<keyword evidence="9 17" id="KW-0418">Kinase</keyword>
<dbReference type="GO" id="GO:0005524">
    <property type="term" value="F:ATP binding"/>
    <property type="evidence" value="ECO:0007669"/>
    <property type="project" value="UniProtKB-KW"/>
</dbReference>
<dbReference type="GO" id="GO:0005978">
    <property type="term" value="P:glycogen biosynthetic process"/>
    <property type="evidence" value="ECO:0007669"/>
    <property type="project" value="UniProtKB-UniPathway"/>
</dbReference>
<dbReference type="AlphaFoldDB" id="A0A7I7T6V2"/>
<evidence type="ECO:0000313" key="17">
    <source>
        <dbReference type="EMBL" id="BBY63846.1"/>
    </source>
</evidence>
<keyword evidence="18" id="KW-1185">Reference proteome</keyword>
<dbReference type="KEGG" id="mhev:MHEL_20890"/>
<keyword evidence="6" id="KW-0321">Glycogen metabolism</keyword>
<reference evidence="17 18" key="1">
    <citation type="journal article" date="2019" name="Emerg. Microbes Infect.">
        <title>Comprehensive subspecies identification of 175 nontuberculous mycobacteria species based on 7547 genomic profiles.</title>
        <authorList>
            <person name="Matsumoto Y."/>
            <person name="Kinjo T."/>
            <person name="Motooka D."/>
            <person name="Nabeya D."/>
            <person name="Jung N."/>
            <person name="Uechi K."/>
            <person name="Horii T."/>
            <person name="Iida T."/>
            <person name="Fujita J."/>
            <person name="Nakamura S."/>
        </authorList>
    </citation>
    <scope>NUCLEOTIDE SEQUENCE [LARGE SCALE GENOMIC DNA]</scope>
    <source>
        <strain evidence="17 18">JCM 30396</strain>
    </source>
</reference>